<dbReference type="NCBIfam" id="TIGR02937">
    <property type="entry name" value="sigma70-ECF"/>
    <property type="match status" value="1"/>
</dbReference>
<evidence type="ECO:0000259" key="6">
    <source>
        <dbReference type="Pfam" id="PF04542"/>
    </source>
</evidence>
<evidence type="ECO:0000313" key="9">
    <source>
        <dbReference type="Proteomes" id="UP001157914"/>
    </source>
</evidence>
<name>A0ABY1NTP3_9HYPH</name>
<dbReference type="EMBL" id="FXTT01000002">
    <property type="protein sequence ID" value="SMP17227.1"/>
    <property type="molecule type" value="Genomic_DNA"/>
</dbReference>
<feature type="domain" description="RNA polymerase sigma-70 region 2" evidence="6">
    <location>
        <begin position="32"/>
        <end position="97"/>
    </location>
</feature>
<dbReference type="Gene3D" id="1.10.10.10">
    <property type="entry name" value="Winged helix-like DNA-binding domain superfamily/Winged helix DNA-binding domain"/>
    <property type="match status" value="1"/>
</dbReference>
<keyword evidence="2" id="KW-0805">Transcription regulation</keyword>
<dbReference type="Pfam" id="PF04542">
    <property type="entry name" value="Sigma70_r2"/>
    <property type="match status" value="1"/>
</dbReference>
<reference evidence="8 9" key="1">
    <citation type="submission" date="2017-05" db="EMBL/GenBank/DDBJ databases">
        <authorList>
            <person name="Varghese N."/>
            <person name="Submissions S."/>
        </authorList>
    </citation>
    <scope>NUCLEOTIDE SEQUENCE [LARGE SCALE GENOMIC DNA]</scope>
    <source>
        <strain evidence="8 9">DSM 15949</strain>
    </source>
</reference>
<dbReference type="InterPro" id="IPR039425">
    <property type="entry name" value="RNA_pol_sigma-70-like"/>
</dbReference>
<dbReference type="InterPro" id="IPR036388">
    <property type="entry name" value="WH-like_DNA-bd_sf"/>
</dbReference>
<keyword evidence="4" id="KW-0238">DNA-binding</keyword>
<evidence type="ECO:0000256" key="3">
    <source>
        <dbReference type="ARBA" id="ARBA00023082"/>
    </source>
</evidence>
<keyword evidence="9" id="KW-1185">Reference proteome</keyword>
<evidence type="ECO:0000313" key="8">
    <source>
        <dbReference type="EMBL" id="SMP17227.1"/>
    </source>
</evidence>
<dbReference type="Proteomes" id="UP001157914">
    <property type="component" value="Unassembled WGS sequence"/>
</dbReference>
<proteinExistence type="inferred from homology"/>
<dbReference type="Pfam" id="PF08281">
    <property type="entry name" value="Sigma70_r4_2"/>
    <property type="match status" value="1"/>
</dbReference>
<evidence type="ECO:0000256" key="5">
    <source>
        <dbReference type="ARBA" id="ARBA00023163"/>
    </source>
</evidence>
<dbReference type="PANTHER" id="PTHR43133">
    <property type="entry name" value="RNA POLYMERASE ECF-TYPE SIGMA FACTO"/>
    <property type="match status" value="1"/>
</dbReference>
<dbReference type="InterPro" id="IPR007627">
    <property type="entry name" value="RNA_pol_sigma70_r2"/>
</dbReference>
<accession>A0ABY1NTP3</accession>
<evidence type="ECO:0000259" key="7">
    <source>
        <dbReference type="Pfam" id="PF08281"/>
    </source>
</evidence>
<feature type="domain" description="RNA polymerase sigma factor 70 region 4 type 2" evidence="7">
    <location>
        <begin position="126"/>
        <end position="177"/>
    </location>
</feature>
<protein>
    <submittedName>
        <fullName evidence="8">RNA polymerase sigma-70 factor, ECF subfamily</fullName>
    </submittedName>
</protein>
<evidence type="ECO:0000256" key="4">
    <source>
        <dbReference type="ARBA" id="ARBA00023125"/>
    </source>
</evidence>
<dbReference type="SUPFAM" id="SSF88946">
    <property type="entry name" value="Sigma2 domain of RNA polymerase sigma factors"/>
    <property type="match status" value="1"/>
</dbReference>
<evidence type="ECO:0000256" key="1">
    <source>
        <dbReference type="ARBA" id="ARBA00010641"/>
    </source>
</evidence>
<keyword evidence="5" id="KW-0804">Transcription</keyword>
<dbReference type="SUPFAM" id="SSF88659">
    <property type="entry name" value="Sigma3 and sigma4 domains of RNA polymerase sigma factors"/>
    <property type="match status" value="1"/>
</dbReference>
<dbReference type="InterPro" id="IPR014284">
    <property type="entry name" value="RNA_pol_sigma-70_dom"/>
</dbReference>
<gene>
    <name evidence="8" type="ORF">SAMN06265374_1792</name>
</gene>
<comment type="similarity">
    <text evidence="1">Belongs to the sigma-70 factor family. ECF subfamily.</text>
</comment>
<keyword evidence="3" id="KW-0731">Sigma factor</keyword>
<dbReference type="RefSeq" id="WP_155190539.1">
    <property type="nucleotide sequence ID" value="NZ_BAAAEA010000003.1"/>
</dbReference>
<dbReference type="InterPro" id="IPR013325">
    <property type="entry name" value="RNA_pol_sigma_r2"/>
</dbReference>
<dbReference type="CDD" id="cd06171">
    <property type="entry name" value="Sigma70_r4"/>
    <property type="match status" value="1"/>
</dbReference>
<dbReference type="PANTHER" id="PTHR43133:SF8">
    <property type="entry name" value="RNA POLYMERASE SIGMA FACTOR HI_1459-RELATED"/>
    <property type="match status" value="1"/>
</dbReference>
<dbReference type="InterPro" id="IPR013249">
    <property type="entry name" value="RNA_pol_sigma70_r4_t2"/>
</dbReference>
<organism evidence="8 9">
    <name type="scientific">Roseibium denhamense</name>
    <dbReference type="NCBI Taxonomy" id="76305"/>
    <lineage>
        <taxon>Bacteria</taxon>
        <taxon>Pseudomonadati</taxon>
        <taxon>Pseudomonadota</taxon>
        <taxon>Alphaproteobacteria</taxon>
        <taxon>Hyphomicrobiales</taxon>
        <taxon>Stappiaceae</taxon>
        <taxon>Roseibium</taxon>
    </lineage>
</organism>
<dbReference type="Gene3D" id="1.10.1740.10">
    <property type="match status" value="1"/>
</dbReference>
<comment type="caution">
    <text evidence="8">The sequence shown here is derived from an EMBL/GenBank/DDBJ whole genome shotgun (WGS) entry which is preliminary data.</text>
</comment>
<sequence>MGNIRQEKVRALEALLVLDAKAGDKTALGKLVDLRGPRLFAHAVRLSGDRDAARDIVQEAWIQIIRGLPGLNDETAFLPWALCIVSRRVSAVIRTRQTERKLAEQLAPEAVSAQEPGVDMVLDAAAVRRAIKCLPPAQEATVALFYLEDLSVAEVAKALDIPIGTVKTRLMAARAALRDILEGHHDG</sequence>
<dbReference type="InterPro" id="IPR013324">
    <property type="entry name" value="RNA_pol_sigma_r3/r4-like"/>
</dbReference>
<evidence type="ECO:0000256" key="2">
    <source>
        <dbReference type="ARBA" id="ARBA00023015"/>
    </source>
</evidence>